<organism evidence="1 2">
    <name type="scientific">Racocetra persica</name>
    <dbReference type="NCBI Taxonomy" id="160502"/>
    <lineage>
        <taxon>Eukaryota</taxon>
        <taxon>Fungi</taxon>
        <taxon>Fungi incertae sedis</taxon>
        <taxon>Mucoromycota</taxon>
        <taxon>Glomeromycotina</taxon>
        <taxon>Glomeromycetes</taxon>
        <taxon>Diversisporales</taxon>
        <taxon>Gigasporaceae</taxon>
        <taxon>Racocetra</taxon>
    </lineage>
</organism>
<name>A0ACA9Q058_9GLOM</name>
<dbReference type="EMBL" id="CAJVQC010024730">
    <property type="protein sequence ID" value="CAG8727569.1"/>
    <property type="molecule type" value="Genomic_DNA"/>
</dbReference>
<sequence length="219" mass="25792">MTRLKKSLRTDDGHIPGNQERALRYPLNFSDSLISSQETETDTEEIIEMNSKEIIDVNQEIGEKNHAEQILKKIVEKRLIGSNHKAYQRIEITEELTELINQNTELKNQIEKLRKDFELMKSTLEILLRSNNSLPNLETQKLIDEIFLKLDEELNDIHSVNKFTNIEAYNNKINFEAFNYQQILKMINNLKSDLKSTGYYWCWIDEFVPGHKFLETISQ</sequence>
<gene>
    <name evidence="1" type="ORF">RPERSI_LOCUS11837</name>
</gene>
<evidence type="ECO:0000313" key="1">
    <source>
        <dbReference type="EMBL" id="CAG8727569.1"/>
    </source>
</evidence>
<comment type="caution">
    <text evidence="1">The sequence shown here is derived from an EMBL/GenBank/DDBJ whole genome shotgun (WGS) entry which is preliminary data.</text>
</comment>
<dbReference type="Proteomes" id="UP000789920">
    <property type="component" value="Unassembled WGS sequence"/>
</dbReference>
<proteinExistence type="predicted"/>
<evidence type="ECO:0000313" key="2">
    <source>
        <dbReference type="Proteomes" id="UP000789920"/>
    </source>
</evidence>
<reference evidence="1" key="1">
    <citation type="submission" date="2021-06" db="EMBL/GenBank/DDBJ databases">
        <authorList>
            <person name="Kallberg Y."/>
            <person name="Tangrot J."/>
            <person name="Rosling A."/>
        </authorList>
    </citation>
    <scope>NUCLEOTIDE SEQUENCE</scope>
    <source>
        <strain evidence="1">MA461A</strain>
    </source>
</reference>
<feature type="non-terminal residue" evidence="1">
    <location>
        <position position="219"/>
    </location>
</feature>
<protein>
    <submittedName>
        <fullName evidence="1">9767_t:CDS:1</fullName>
    </submittedName>
</protein>
<keyword evidence="2" id="KW-1185">Reference proteome</keyword>
<accession>A0ACA9Q058</accession>